<evidence type="ECO:0000313" key="2">
    <source>
        <dbReference type="EMBL" id="VDL58800.1"/>
    </source>
</evidence>
<evidence type="ECO:0000313" key="3">
    <source>
        <dbReference type="Proteomes" id="UP000274504"/>
    </source>
</evidence>
<feature type="compositionally biased region" description="Polar residues" evidence="1">
    <location>
        <begin position="89"/>
        <end position="99"/>
    </location>
</feature>
<gene>
    <name evidence="2" type="ORF">HDID_LOCUS6482</name>
</gene>
<name>A0A0R3SNG9_HYMDI</name>
<dbReference type="Proteomes" id="UP000274504">
    <property type="component" value="Unassembled WGS sequence"/>
</dbReference>
<dbReference type="WBParaSite" id="HDID_0000648401-mRNA-1">
    <property type="protein sequence ID" value="HDID_0000648401-mRNA-1"/>
    <property type="gene ID" value="HDID_0000648401"/>
</dbReference>
<feature type="region of interest" description="Disordered" evidence="1">
    <location>
        <begin position="89"/>
        <end position="266"/>
    </location>
</feature>
<feature type="compositionally biased region" description="Basic and acidic residues" evidence="1">
    <location>
        <begin position="256"/>
        <end position="266"/>
    </location>
</feature>
<accession>A0A0R3SNG9</accession>
<sequence>DGGVAEVVDDANITKNAFEKDEFNKSTSGEEVEGNEILSERAIDKLPPDTLITDLNIEGTSSKVPLKSTEEVTSRPDIQTSINVTFSDVETRVSTSVETGENDMQMETKTSISSGNNGGVEEDSEIEADQNETLLPNSEQEASQEVSMEPSSETKLIKEISESSSEESTPEDSVPRGEQVPKGEKAETPQPKVVVEERTVSISSGENTTETEESGKTGSQTVLSVPPEPSDEQTVPPSQSETGRPEDGPFDEDQDDHIVIEKKGGE</sequence>
<reference evidence="4" key="1">
    <citation type="submission" date="2017-02" db="UniProtKB">
        <authorList>
            <consortium name="WormBaseParasite"/>
        </authorList>
    </citation>
    <scope>IDENTIFICATION</scope>
</reference>
<feature type="compositionally biased region" description="Acidic residues" evidence="1">
    <location>
        <begin position="120"/>
        <end position="130"/>
    </location>
</feature>
<protein>
    <submittedName>
        <fullName evidence="4">Microtubule-associated protein futsch</fullName>
    </submittedName>
</protein>
<feature type="region of interest" description="Disordered" evidence="1">
    <location>
        <begin position="22"/>
        <end position="41"/>
    </location>
</feature>
<dbReference type="EMBL" id="UYSG01005607">
    <property type="protein sequence ID" value="VDL58800.1"/>
    <property type="molecule type" value="Genomic_DNA"/>
</dbReference>
<dbReference type="AlphaFoldDB" id="A0A0R3SNG9"/>
<feature type="compositionally biased region" description="Polar residues" evidence="1">
    <location>
        <begin position="131"/>
        <end position="150"/>
    </location>
</feature>
<feature type="compositionally biased region" description="Basic and acidic residues" evidence="1">
    <location>
        <begin position="173"/>
        <end position="187"/>
    </location>
</feature>
<evidence type="ECO:0000313" key="4">
    <source>
        <dbReference type="WBParaSite" id="HDID_0000648401-mRNA-1"/>
    </source>
</evidence>
<proteinExistence type="predicted"/>
<organism evidence="4">
    <name type="scientific">Hymenolepis diminuta</name>
    <name type="common">Rat tapeworm</name>
    <dbReference type="NCBI Taxonomy" id="6216"/>
    <lineage>
        <taxon>Eukaryota</taxon>
        <taxon>Metazoa</taxon>
        <taxon>Spiralia</taxon>
        <taxon>Lophotrochozoa</taxon>
        <taxon>Platyhelminthes</taxon>
        <taxon>Cestoda</taxon>
        <taxon>Eucestoda</taxon>
        <taxon>Cyclophyllidea</taxon>
        <taxon>Hymenolepididae</taxon>
        <taxon>Hymenolepis</taxon>
    </lineage>
</organism>
<reference evidence="2 3" key="2">
    <citation type="submission" date="2018-11" db="EMBL/GenBank/DDBJ databases">
        <authorList>
            <consortium name="Pathogen Informatics"/>
        </authorList>
    </citation>
    <scope>NUCLEOTIDE SEQUENCE [LARGE SCALE GENOMIC DNA]</scope>
</reference>
<feature type="compositionally biased region" description="Polar residues" evidence="1">
    <location>
        <begin position="105"/>
        <end position="115"/>
    </location>
</feature>
<feature type="compositionally biased region" description="Polar residues" evidence="1">
    <location>
        <begin position="232"/>
        <end position="242"/>
    </location>
</feature>
<evidence type="ECO:0000256" key="1">
    <source>
        <dbReference type="SAM" id="MobiDB-lite"/>
    </source>
</evidence>